<dbReference type="RefSeq" id="WP_379814548.1">
    <property type="nucleotide sequence ID" value="NZ_JBHUDZ010000012.1"/>
</dbReference>
<evidence type="ECO:0000313" key="1">
    <source>
        <dbReference type="EMBL" id="MFD1604084.1"/>
    </source>
</evidence>
<name>A0ABW4HGP0_9FLAO</name>
<dbReference type="EMBL" id="JBHUDZ010000012">
    <property type="protein sequence ID" value="MFD1604084.1"/>
    <property type="molecule type" value="Genomic_DNA"/>
</dbReference>
<comment type="caution">
    <text evidence="1">The sequence shown here is derived from an EMBL/GenBank/DDBJ whole genome shotgun (WGS) entry which is preliminary data.</text>
</comment>
<proteinExistence type="predicted"/>
<accession>A0ABW4HGP0</accession>
<organism evidence="1 2">
    <name type="scientific">Flavobacterium artemisiae</name>
    <dbReference type="NCBI Taxonomy" id="2126556"/>
    <lineage>
        <taxon>Bacteria</taxon>
        <taxon>Pseudomonadati</taxon>
        <taxon>Bacteroidota</taxon>
        <taxon>Flavobacteriia</taxon>
        <taxon>Flavobacteriales</taxon>
        <taxon>Flavobacteriaceae</taxon>
        <taxon>Flavobacterium</taxon>
    </lineage>
</organism>
<keyword evidence="2" id="KW-1185">Reference proteome</keyword>
<evidence type="ECO:0000313" key="2">
    <source>
        <dbReference type="Proteomes" id="UP001597138"/>
    </source>
</evidence>
<sequence>MLYTFSKALIHVATAIDEAYYEGKENELENIELTSDQILETMNIDNLTICYKSTGIENFTIKNIEQVLKQNYIKNDFKILDVIVRKNCAYLKVIHGIPFSGSNKCYGTSFSINYMEPNNGVAVYGLDTKNANEKLVFKEIAEEIISAIS</sequence>
<protein>
    <submittedName>
        <fullName evidence="1">Uncharacterized protein</fullName>
    </submittedName>
</protein>
<gene>
    <name evidence="1" type="ORF">ACFSC2_15180</name>
</gene>
<reference evidence="2" key="1">
    <citation type="journal article" date="2019" name="Int. J. Syst. Evol. Microbiol.">
        <title>The Global Catalogue of Microorganisms (GCM) 10K type strain sequencing project: providing services to taxonomists for standard genome sequencing and annotation.</title>
        <authorList>
            <consortium name="The Broad Institute Genomics Platform"/>
            <consortium name="The Broad Institute Genome Sequencing Center for Infectious Disease"/>
            <person name="Wu L."/>
            <person name="Ma J."/>
        </authorList>
    </citation>
    <scope>NUCLEOTIDE SEQUENCE [LARGE SCALE GENOMIC DNA]</scope>
    <source>
        <strain evidence="2">CCUG 70865</strain>
    </source>
</reference>
<dbReference type="Proteomes" id="UP001597138">
    <property type="component" value="Unassembled WGS sequence"/>
</dbReference>